<sequence>MEKVEINNFGLGTLIKENRCSLKLTQKALSKATGLSRSYIADIEAGRYNPSLNSISKIAKALELDFIFLPVMTEIQVK</sequence>
<dbReference type="SUPFAM" id="SSF47413">
    <property type="entry name" value="lambda repressor-like DNA-binding domains"/>
    <property type="match status" value="1"/>
</dbReference>
<dbReference type="AlphaFoldDB" id="A0A0J1FK13"/>
<dbReference type="InterPro" id="IPR050807">
    <property type="entry name" value="TransReg_Diox_bact_type"/>
</dbReference>
<dbReference type="PANTHER" id="PTHR46797">
    <property type="entry name" value="HTH-TYPE TRANSCRIPTIONAL REGULATOR"/>
    <property type="match status" value="1"/>
</dbReference>
<dbReference type="InterPro" id="IPR001387">
    <property type="entry name" value="Cro/C1-type_HTH"/>
</dbReference>
<keyword evidence="4" id="KW-1185">Reference proteome</keyword>
<dbReference type="STRING" id="476652.DEAC_c43010"/>
<evidence type="ECO:0000256" key="1">
    <source>
        <dbReference type="ARBA" id="ARBA00023125"/>
    </source>
</evidence>
<dbReference type="PROSITE" id="PS50943">
    <property type="entry name" value="HTH_CROC1"/>
    <property type="match status" value="1"/>
</dbReference>
<dbReference type="SMART" id="SM00530">
    <property type="entry name" value="HTH_XRE"/>
    <property type="match status" value="1"/>
</dbReference>
<dbReference type="GO" id="GO:0003700">
    <property type="term" value="F:DNA-binding transcription factor activity"/>
    <property type="evidence" value="ECO:0007669"/>
    <property type="project" value="TreeGrafter"/>
</dbReference>
<evidence type="ECO:0000259" key="2">
    <source>
        <dbReference type="PROSITE" id="PS50943"/>
    </source>
</evidence>
<organism evidence="3 4">
    <name type="scientific">Desulfosporosinus acididurans</name>
    <dbReference type="NCBI Taxonomy" id="476652"/>
    <lineage>
        <taxon>Bacteria</taxon>
        <taxon>Bacillati</taxon>
        <taxon>Bacillota</taxon>
        <taxon>Clostridia</taxon>
        <taxon>Eubacteriales</taxon>
        <taxon>Desulfitobacteriaceae</taxon>
        <taxon>Desulfosporosinus</taxon>
    </lineage>
</organism>
<evidence type="ECO:0000313" key="4">
    <source>
        <dbReference type="Proteomes" id="UP000036356"/>
    </source>
</evidence>
<dbReference type="CDD" id="cd00093">
    <property type="entry name" value="HTH_XRE"/>
    <property type="match status" value="1"/>
</dbReference>
<protein>
    <submittedName>
        <fullName evidence="3">Anaerobic benzoate catabolism transcriptional regulator</fullName>
    </submittedName>
</protein>
<comment type="caution">
    <text evidence="3">The sequence shown here is derived from an EMBL/GenBank/DDBJ whole genome shotgun (WGS) entry which is preliminary data.</text>
</comment>
<dbReference type="GO" id="GO:0003677">
    <property type="term" value="F:DNA binding"/>
    <property type="evidence" value="ECO:0007669"/>
    <property type="project" value="UniProtKB-KW"/>
</dbReference>
<dbReference type="RefSeq" id="WP_200903175.1">
    <property type="nucleotide sequence ID" value="NZ_LDZY01000026.1"/>
</dbReference>
<keyword evidence="1" id="KW-0238">DNA-binding</keyword>
<accession>A0A0J1FK13</accession>
<dbReference type="PATRIC" id="fig|476652.3.peg.4557"/>
<dbReference type="Gene3D" id="1.10.260.40">
    <property type="entry name" value="lambda repressor-like DNA-binding domains"/>
    <property type="match status" value="1"/>
</dbReference>
<proteinExistence type="predicted"/>
<name>A0A0J1FK13_9FIRM</name>
<gene>
    <name evidence="3" type="ORF">DEAC_c43010</name>
</gene>
<dbReference type="PANTHER" id="PTHR46797:SF1">
    <property type="entry name" value="METHYLPHOSPHONATE SYNTHASE"/>
    <property type="match status" value="1"/>
</dbReference>
<dbReference type="Pfam" id="PF01381">
    <property type="entry name" value="HTH_3"/>
    <property type="match status" value="1"/>
</dbReference>
<evidence type="ECO:0000313" key="3">
    <source>
        <dbReference type="EMBL" id="KLU63772.1"/>
    </source>
</evidence>
<dbReference type="InterPro" id="IPR010982">
    <property type="entry name" value="Lambda_DNA-bd_dom_sf"/>
</dbReference>
<dbReference type="EMBL" id="LDZY01000026">
    <property type="protein sequence ID" value="KLU63772.1"/>
    <property type="molecule type" value="Genomic_DNA"/>
</dbReference>
<feature type="domain" description="HTH cro/C1-type" evidence="2">
    <location>
        <begin position="15"/>
        <end position="69"/>
    </location>
</feature>
<dbReference type="GO" id="GO:0005829">
    <property type="term" value="C:cytosol"/>
    <property type="evidence" value="ECO:0007669"/>
    <property type="project" value="TreeGrafter"/>
</dbReference>
<dbReference type="Proteomes" id="UP000036356">
    <property type="component" value="Unassembled WGS sequence"/>
</dbReference>
<reference evidence="3 4" key="1">
    <citation type="submission" date="2015-06" db="EMBL/GenBank/DDBJ databases">
        <title>Draft genome of the moderately acidophilic sulfate reducer Candidatus Desulfosporosinus acididurans strain M1.</title>
        <authorList>
            <person name="Poehlein A."/>
            <person name="Petzsch P."/>
            <person name="Johnson B.D."/>
            <person name="Schloemann M."/>
            <person name="Daniel R."/>
            <person name="Muehling M."/>
        </authorList>
    </citation>
    <scope>NUCLEOTIDE SEQUENCE [LARGE SCALE GENOMIC DNA]</scope>
    <source>
        <strain evidence="3 4">M1</strain>
    </source>
</reference>